<dbReference type="GO" id="GO:0005524">
    <property type="term" value="F:ATP binding"/>
    <property type="evidence" value="ECO:0007669"/>
    <property type="project" value="UniProtKB-KW"/>
</dbReference>
<comment type="catalytic activity">
    <reaction evidence="1">
        <text>ATP + protein L-histidine = ADP + protein N-phospho-L-histidine.</text>
        <dbReference type="EC" id="2.7.13.3"/>
    </reaction>
</comment>
<evidence type="ECO:0000256" key="7">
    <source>
        <dbReference type="ARBA" id="ARBA00022840"/>
    </source>
</evidence>
<dbReference type="InterPro" id="IPR036097">
    <property type="entry name" value="HisK_dim/P_sf"/>
</dbReference>
<gene>
    <name evidence="12" type="ORF">ACFFHF_16855</name>
</gene>
<feature type="domain" description="Histidine kinase" evidence="10">
    <location>
        <begin position="209"/>
        <end position="413"/>
    </location>
</feature>
<dbReference type="SUPFAM" id="SSF55874">
    <property type="entry name" value="ATPase domain of HSP90 chaperone/DNA topoisomerase II/histidine kinase"/>
    <property type="match status" value="1"/>
</dbReference>
<evidence type="ECO:0000259" key="10">
    <source>
        <dbReference type="PROSITE" id="PS50109"/>
    </source>
</evidence>
<dbReference type="InterPro" id="IPR003661">
    <property type="entry name" value="HisK_dim/P_dom"/>
</dbReference>
<keyword evidence="4" id="KW-0808">Transferase</keyword>
<keyword evidence="9" id="KW-1133">Transmembrane helix</keyword>
<evidence type="ECO:0000256" key="5">
    <source>
        <dbReference type="ARBA" id="ARBA00022741"/>
    </source>
</evidence>
<dbReference type="Gene3D" id="3.30.450.20">
    <property type="entry name" value="PAS domain"/>
    <property type="match status" value="1"/>
</dbReference>
<dbReference type="EC" id="2.7.13.3" evidence="2"/>
<dbReference type="EMBL" id="JBHLUU010000113">
    <property type="protein sequence ID" value="MFC0476874.1"/>
    <property type="molecule type" value="Genomic_DNA"/>
</dbReference>
<evidence type="ECO:0000256" key="2">
    <source>
        <dbReference type="ARBA" id="ARBA00012438"/>
    </source>
</evidence>
<keyword evidence="3" id="KW-0597">Phosphoprotein</keyword>
<dbReference type="Pfam" id="PF08448">
    <property type="entry name" value="PAS_4"/>
    <property type="match status" value="1"/>
</dbReference>
<evidence type="ECO:0000256" key="6">
    <source>
        <dbReference type="ARBA" id="ARBA00022777"/>
    </source>
</evidence>
<dbReference type="SUPFAM" id="SSF55785">
    <property type="entry name" value="PYP-like sensor domain (PAS domain)"/>
    <property type="match status" value="1"/>
</dbReference>
<keyword evidence="6" id="KW-0418">Kinase</keyword>
<dbReference type="PANTHER" id="PTHR43065:SF34">
    <property type="entry name" value="SPORULATION KINASE A"/>
    <property type="match status" value="1"/>
</dbReference>
<sequence>MKKNLVIVYIFFCLIYILASIYITGGVTSNKFSHLLKDILFVIFNLFFFFLIVKKSPKLKTVEKEEQQLSTLINSMVDFVCFKDGEGRWLKTNSFGLELFQLEHVDYKGKTDTELAEYSEFYRDALIYCEEYSDRVAWESRTVTRCEEVIPLPNGGTKTFDTIKHPLFYEDGSRKGLVVIGRDITEKKLAEERLVRSEKLSVIGELAASVAHEIRNPLTSLKGFVQYIRPADRKNDRYYEIMLSELERINDIVSELLLLAKPQKVKFSKTVVSNTIEHVISLLETQAKMVNVNINFYKVHSPVINCEENQIKQLLINIIKNAIEASKNGGTVDVFLDVNSDGMTVIRVVDNGEGIPEQVKNRLGEPFYSSKENGTGLGLTVSFKIIEQHGGDISYNSEPNKGTTATILLPSYSSQIENVLSL</sequence>
<dbReference type="Pfam" id="PF02518">
    <property type="entry name" value="HATPase_c"/>
    <property type="match status" value="1"/>
</dbReference>
<dbReference type="Proteomes" id="UP001589738">
    <property type="component" value="Unassembled WGS sequence"/>
</dbReference>
<dbReference type="RefSeq" id="WP_377058649.1">
    <property type="nucleotide sequence ID" value="NZ_JBHLUU010000113.1"/>
</dbReference>
<keyword evidence="9" id="KW-0472">Membrane</keyword>
<dbReference type="Gene3D" id="1.10.287.130">
    <property type="match status" value="1"/>
</dbReference>
<organism evidence="12 13">
    <name type="scientific">Robertmurraya beringensis</name>
    <dbReference type="NCBI Taxonomy" id="641660"/>
    <lineage>
        <taxon>Bacteria</taxon>
        <taxon>Bacillati</taxon>
        <taxon>Bacillota</taxon>
        <taxon>Bacilli</taxon>
        <taxon>Bacillales</taxon>
        <taxon>Bacillaceae</taxon>
        <taxon>Robertmurraya</taxon>
    </lineage>
</organism>
<keyword evidence="8" id="KW-0902">Two-component regulatory system</keyword>
<dbReference type="SMART" id="SM00388">
    <property type="entry name" value="HisKA"/>
    <property type="match status" value="1"/>
</dbReference>
<dbReference type="NCBIfam" id="TIGR00229">
    <property type="entry name" value="sensory_box"/>
    <property type="match status" value="1"/>
</dbReference>
<evidence type="ECO:0000313" key="12">
    <source>
        <dbReference type="EMBL" id="MFC0476874.1"/>
    </source>
</evidence>
<keyword evidence="13" id="KW-1185">Reference proteome</keyword>
<dbReference type="InterPro" id="IPR013656">
    <property type="entry name" value="PAS_4"/>
</dbReference>
<feature type="transmembrane region" description="Helical" evidence="9">
    <location>
        <begin position="6"/>
        <end position="23"/>
    </location>
</feature>
<dbReference type="InterPro" id="IPR000014">
    <property type="entry name" value="PAS"/>
</dbReference>
<keyword evidence="5" id="KW-0547">Nucleotide-binding</keyword>
<dbReference type="PROSITE" id="PS50113">
    <property type="entry name" value="PAC"/>
    <property type="match status" value="1"/>
</dbReference>
<name>A0ABV6KU65_9BACI</name>
<evidence type="ECO:0000259" key="11">
    <source>
        <dbReference type="PROSITE" id="PS50113"/>
    </source>
</evidence>
<dbReference type="PRINTS" id="PR00344">
    <property type="entry name" value="BCTRLSENSOR"/>
</dbReference>
<evidence type="ECO:0000256" key="8">
    <source>
        <dbReference type="ARBA" id="ARBA00023012"/>
    </source>
</evidence>
<dbReference type="Pfam" id="PF00512">
    <property type="entry name" value="HisKA"/>
    <property type="match status" value="1"/>
</dbReference>
<accession>A0ABV6KU65</accession>
<comment type="caution">
    <text evidence="12">The sequence shown here is derived from an EMBL/GenBank/DDBJ whole genome shotgun (WGS) entry which is preliminary data.</text>
</comment>
<dbReference type="InterPro" id="IPR005467">
    <property type="entry name" value="His_kinase_dom"/>
</dbReference>
<dbReference type="PROSITE" id="PS50109">
    <property type="entry name" value="HIS_KIN"/>
    <property type="match status" value="1"/>
</dbReference>
<dbReference type="PANTHER" id="PTHR43065">
    <property type="entry name" value="SENSOR HISTIDINE KINASE"/>
    <property type="match status" value="1"/>
</dbReference>
<dbReference type="Gene3D" id="3.30.565.10">
    <property type="entry name" value="Histidine kinase-like ATPase, C-terminal domain"/>
    <property type="match status" value="1"/>
</dbReference>
<feature type="transmembrane region" description="Helical" evidence="9">
    <location>
        <begin position="35"/>
        <end position="53"/>
    </location>
</feature>
<dbReference type="InterPro" id="IPR035965">
    <property type="entry name" value="PAS-like_dom_sf"/>
</dbReference>
<evidence type="ECO:0000256" key="9">
    <source>
        <dbReference type="SAM" id="Phobius"/>
    </source>
</evidence>
<dbReference type="CDD" id="cd00075">
    <property type="entry name" value="HATPase"/>
    <property type="match status" value="1"/>
</dbReference>
<dbReference type="InterPro" id="IPR003594">
    <property type="entry name" value="HATPase_dom"/>
</dbReference>
<evidence type="ECO:0000313" key="13">
    <source>
        <dbReference type="Proteomes" id="UP001589738"/>
    </source>
</evidence>
<protein>
    <recommendedName>
        <fullName evidence="2">histidine kinase</fullName>
        <ecNumber evidence="2">2.7.13.3</ecNumber>
    </recommendedName>
</protein>
<feature type="domain" description="PAC" evidence="11">
    <location>
        <begin position="144"/>
        <end position="196"/>
    </location>
</feature>
<keyword evidence="7 12" id="KW-0067">ATP-binding</keyword>
<dbReference type="SMART" id="SM00387">
    <property type="entry name" value="HATPase_c"/>
    <property type="match status" value="1"/>
</dbReference>
<reference evidence="12 13" key="1">
    <citation type="submission" date="2024-09" db="EMBL/GenBank/DDBJ databases">
        <authorList>
            <person name="Sun Q."/>
            <person name="Mori K."/>
        </authorList>
    </citation>
    <scope>NUCLEOTIDE SEQUENCE [LARGE SCALE GENOMIC DNA]</scope>
    <source>
        <strain evidence="12 13">CGMCC 1.9126</strain>
    </source>
</reference>
<evidence type="ECO:0000256" key="4">
    <source>
        <dbReference type="ARBA" id="ARBA00022679"/>
    </source>
</evidence>
<dbReference type="CDD" id="cd00082">
    <property type="entry name" value="HisKA"/>
    <property type="match status" value="1"/>
</dbReference>
<evidence type="ECO:0000256" key="3">
    <source>
        <dbReference type="ARBA" id="ARBA00022553"/>
    </source>
</evidence>
<dbReference type="InterPro" id="IPR004358">
    <property type="entry name" value="Sig_transdc_His_kin-like_C"/>
</dbReference>
<dbReference type="InterPro" id="IPR036890">
    <property type="entry name" value="HATPase_C_sf"/>
</dbReference>
<keyword evidence="9" id="KW-0812">Transmembrane</keyword>
<dbReference type="SUPFAM" id="SSF47384">
    <property type="entry name" value="Homodimeric domain of signal transducing histidine kinase"/>
    <property type="match status" value="1"/>
</dbReference>
<evidence type="ECO:0000256" key="1">
    <source>
        <dbReference type="ARBA" id="ARBA00000085"/>
    </source>
</evidence>
<dbReference type="InterPro" id="IPR000700">
    <property type="entry name" value="PAS-assoc_C"/>
</dbReference>
<proteinExistence type="predicted"/>